<dbReference type="Pfam" id="PF16925">
    <property type="entry name" value="TetR_C_13"/>
    <property type="match status" value="1"/>
</dbReference>
<keyword evidence="1" id="KW-0805">Transcription regulation</keyword>
<accession>A0A4R8WEM7</accession>
<comment type="caution">
    <text evidence="4">The sequence shown here is derived from an EMBL/GenBank/DDBJ whole genome shotgun (WGS) entry which is preliminary data.</text>
</comment>
<dbReference type="PANTHER" id="PTHR47506:SF6">
    <property type="entry name" value="HTH-TYPE TRANSCRIPTIONAL REPRESSOR NEMR"/>
    <property type="match status" value="1"/>
</dbReference>
<dbReference type="Proteomes" id="UP000297643">
    <property type="component" value="Unassembled WGS sequence"/>
</dbReference>
<dbReference type="AlphaFoldDB" id="A0A4R8WEM7"/>
<feature type="domain" description="Tetracyclin repressor-like C-terminal" evidence="3">
    <location>
        <begin position="86"/>
        <end position="193"/>
    </location>
</feature>
<gene>
    <name evidence="4" type="ORF">E3O32_04770</name>
</gene>
<protein>
    <submittedName>
        <fullName evidence="4">TetR/AcrR family transcriptional regulator</fullName>
    </submittedName>
</protein>
<sequence length="226" mass="24147">MKPLDGRKARGDESRRVVLARAVDIASVNGLEGLTIGRLAAEVSASKSGVAALFGTKEQLQLAAIETARGIFTASVIDLARTQPRGLRRLCALLRSWIDYSADRVFEGGCFFFAVSAEFDSRPGVVHDAIVRAVDERDAYIAANIGHAVDQGELLDTTVSRQLVFELTALIEASNSYSLLRMSAEPYEFARRGVVSRLLASGANMTVLAEAGLVDPVPGKPGTGRP</sequence>
<dbReference type="InterPro" id="IPR011075">
    <property type="entry name" value="TetR_C"/>
</dbReference>
<dbReference type="SUPFAM" id="SSF48498">
    <property type="entry name" value="Tetracyclin repressor-like, C-terminal domain"/>
    <property type="match status" value="1"/>
</dbReference>
<evidence type="ECO:0000313" key="4">
    <source>
        <dbReference type="EMBL" id="TFC06394.1"/>
    </source>
</evidence>
<evidence type="ECO:0000259" key="3">
    <source>
        <dbReference type="Pfam" id="PF16925"/>
    </source>
</evidence>
<keyword evidence="5" id="KW-1185">Reference proteome</keyword>
<reference evidence="4 5" key="1">
    <citation type="submission" date="2019-03" db="EMBL/GenBank/DDBJ databases">
        <title>Genomics of glacier-inhabiting Cryobacterium strains.</title>
        <authorList>
            <person name="Liu Q."/>
            <person name="Xin Y.-H."/>
        </authorList>
    </citation>
    <scope>NUCLEOTIDE SEQUENCE [LARGE SCALE GENOMIC DNA]</scope>
    <source>
        <strain evidence="4 5">RHLT2-21</strain>
    </source>
</reference>
<evidence type="ECO:0000256" key="1">
    <source>
        <dbReference type="ARBA" id="ARBA00023015"/>
    </source>
</evidence>
<keyword evidence="2" id="KW-0804">Transcription</keyword>
<organism evidence="4 5">
    <name type="scientific">Cryobacterium mannosilyticum</name>
    <dbReference type="NCBI Taxonomy" id="1259190"/>
    <lineage>
        <taxon>Bacteria</taxon>
        <taxon>Bacillati</taxon>
        <taxon>Actinomycetota</taxon>
        <taxon>Actinomycetes</taxon>
        <taxon>Micrococcales</taxon>
        <taxon>Microbacteriaceae</taxon>
        <taxon>Cryobacterium</taxon>
    </lineage>
</organism>
<dbReference type="Gene3D" id="1.10.10.60">
    <property type="entry name" value="Homeodomain-like"/>
    <property type="match status" value="1"/>
</dbReference>
<dbReference type="SUPFAM" id="SSF46689">
    <property type="entry name" value="Homeodomain-like"/>
    <property type="match status" value="1"/>
</dbReference>
<name>A0A4R8WEM7_9MICO</name>
<evidence type="ECO:0000313" key="5">
    <source>
        <dbReference type="Proteomes" id="UP000297643"/>
    </source>
</evidence>
<dbReference type="EMBL" id="SOFM01000010">
    <property type="protein sequence ID" value="TFC06394.1"/>
    <property type="molecule type" value="Genomic_DNA"/>
</dbReference>
<dbReference type="RefSeq" id="WP_134507376.1">
    <property type="nucleotide sequence ID" value="NZ_SOFM01000010.1"/>
</dbReference>
<dbReference type="InterPro" id="IPR036271">
    <property type="entry name" value="Tet_transcr_reg_TetR-rel_C_sf"/>
</dbReference>
<dbReference type="PANTHER" id="PTHR47506">
    <property type="entry name" value="TRANSCRIPTIONAL REGULATORY PROTEIN"/>
    <property type="match status" value="1"/>
</dbReference>
<proteinExistence type="predicted"/>
<dbReference type="InterPro" id="IPR009057">
    <property type="entry name" value="Homeodomain-like_sf"/>
</dbReference>
<dbReference type="Gene3D" id="1.10.357.10">
    <property type="entry name" value="Tetracycline Repressor, domain 2"/>
    <property type="match status" value="1"/>
</dbReference>
<evidence type="ECO:0000256" key="2">
    <source>
        <dbReference type="ARBA" id="ARBA00023163"/>
    </source>
</evidence>